<name>A0A5D3D778_CUCMM</name>
<proteinExistence type="predicted"/>
<protein>
    <submittedName>
        <fullName evidence="2">Uncharacterized protein</fullName>
    </submittedName>
</protein>
<evidence type="ECO:0000313" key="3">
    <source>
        <dbReference type="Proteomes" id="UP000321947"/>
    </source>
</evidence>
<keyword evidence="1" id="KW-0472">Membrane</keyword>
<gene>
    <name evidence="2" type="ORF">E5676_scaffold443G00570</name>
</gene>
<keyword evidence="1" id="KW-1133">Transmembrane helix</keyword>
<sequence length="215" mass="24194">MQSSRAVSVSRSINHPNYRAPPSDLLCLKVVVDRQSSLLTDFLRSPSIRATRAVYLSRTQHQQSHPCECKLPCTCEPPTQAAFCLLTELPSCFSCFSSRLSRQANCFGHFHLFLYVDEHDWVMFMFTILFKYAMIVMICHVYKKKPDCLGVSFGYTKDQFVLGVPLGSPKTRYVPTGSQIARVQKRTSSGVPLYRTLIGSRGIGKSKGKLATDKK</sequence>
<evidence type="ECO:0000313" key="2">
    <source>
        <dbReference type="EMBL" id="TYK19417.1"/>
    </source>
</evidence>
<evidence type="ECO:0000256" key="1">
    <source>
        <dbReference type="SAM" id="Phobius"/>
    </source>
</evidence>
<accession>A0A5D3D778</accession>
<dbReference type="EMBL" id="SSTD01006964">
    <property type="protein sequence ID" value="TYK19417.1"/>
    <property type="molecule type" value="Genomic_DNA"/>
</dbReference>
<dbReference type="AlphaFoldDB" id="A0A5D3D778"/>
<feature type="transmembrane region" description="Helical" evidence="1">
    <location>
        <begin position="121"/>
        <end position="142"/>
    </location>
</feature>
<keyword evidence="1" id="KW-0812">Transmembrane</keyword>
<dbReference type="Proteomes" id="UP000321947">
    <property type="component" value="Unassembled WGS sequence"/>
</dbReference>
<comment type="caution">
    <text evidence="2">The sequence shown here is derived from an EMBL/GenBank/DDBJ whole genome shotgun (WGS) entry which is preliminary data.</text>
</comment>
<reference evidence="2 3" key="1">
    <citation type="submission" date="2019-08" db="EMBL/GenBank/DDBJ databases">
        <title>Draft genome sequences of two oriental melons (Cucumis melo L. var makuwa).</title>
        <authorList>
            <person name="Kwon S.-Y."/>
        </authorList>
    </citation>
    <scope>NUCLEOTIDE SEQUENCE [LARGE SCALE GENOMIC DNA]</scope>
    <source>
        <strain evidence="3">cv. Chang Bougi</strain>
        <tissue evidence="2">Leaf</tissue>
    </source>
</reference>
<organism evidence="2 3">
    <name type="scientific">Cucumis melo var. makuwa</name>
    <name type="common">Oriental melon</name>
    <dbReference type="NCBI Taxonomy" id="1194695"/>
    <lineage>
        <taxon>Eukaryota</taxon>
        <taxon>Viridiplantae</taxon>
        <taxon>Streptophyta</taxon>
        <taxon>Embryophyta</taxon>
        <taxon>Tracheophyta</taxon>
        <taxon>Spermatophyta</taxon>
        <taxon>Magnoliopsida</taxon>
        <taxon>eudicotyledons</taxon>
        <taxon>Gunneridae</taxon>
        <taxon>Pentapetalae</taxon>
        <taxon>rosids</taxon>
        <taxon>fabids</taxon>
        <taxon>Cucurbitales</taxon>
        <taxon>Cucurbitaceae</taxon>
        <taxon>Benincaseae</taxon>
        <taxon>Cucumis</taxon>
    </lineage>
</organism>